<sequence>MNRRTLITKMVSGLLGTLVLPARLRKLMLRPKPIPEFEPPTLPTSAIADIEALRRKLAIALRIPAEYLEPALTNIS</sequence>
<comment type="caution">
    <text evidence="1">The sequence shown here is derived from an EMBL/GenBank/DDBJ whole genome shotgun (WGS) entry which is preliminary data.</text>
</comment>
<feature type="non-terminal residue" evidence="1">
    <location>
        <position position="76"/>
    </location>
</feature>
<evidence type="ECO:0000313" key="1">
    <source>
        <dbReference type="EMBL" id="KKL12321.1"/>
    </source>
</evidence>
<accession>A0A0F9D3G4</accession>
<name>A0A0F9D3G4_9ZZZZ</name>
<dbReference type="EMBL" id="LAZR01041307">
    <property type="protein sequence ID" value="KKL12321.1"/>
    <property type="molecule type" value="Genomic_DNA"/>
</dbReference>
<protein>
    <submittedName>
        <fullName evidence="1">Uncharacterized protein</fullName>
    </submittedName>
</protein>
<proteinExistence type="predicted"/>
<organism evidence="1">
    <name type="scientific">marine sediment metagenome</name>
    <dbReference type="NCBI Taxonomy" id="412755"/>
    <lineage>
        <taxon>unclassified sequences</taxon>
        <taxon>metagenomes</taxon>
        <taxon>ecological metagenomes</taxon>
    </lineage>
</organism>
<dbReference type="AlphaFoldDB" id="A0A0F9D3G4"/>
<reference evidence="1" key="1">
    <citation type="journal article" date="2015" name="Nature">
        <title>Complex archaea that bridge the gap between prokaryotes and eukaryotes.</title>
        <authorList>
            <person name="Spang A."/>
            <person name="Saw J.H."/>
            <person name="Jorgensen S.L."/>
            <person name="Zaremba-Niedzwiedzka K."/>
            <person name="Martijn J."/>
            <person name="Lind A.E."/>
            <person name="van Eijk R."/>
            <person name="Schleper C."/>
            <person name="Guy L."/>
            <person name="Ettema T.J."/>
        </authorList>
    </citation>
    <scope>NUCLEOTIDE SEQUENCE</scope>
</reference>
<gene>
    <name evidence="1" type="ORF">LCGC14_2536950</name>
</gene>